<reference evidence="3" key="1">
    <citation type="submission" date="2016-10" db="EMBL/GenBank/DDBJ databases">
        <authorList>
            <person name="Varghese N."/>
            <person name="Submissions S."/>
        </authorList>
    </citation>
    <scope>NUCLEOTIDE SEQUENCE [LARGE SCALE GENOMIC DNA]</scope>
    <source>
        <strain evidence="3">UNC178MFTsu3.1</strain>
    </source>
</reference>
<keyword evidence="3" id="KW-1185">Reference proteome</keyword>
<evidence type="ECO:0008006" key="4">
    <source>
        <dbReference type="Google" id="ProtNLM"/>
    </source>
</evidence>
<dbReference type="AlphaFoldDB" id="A0A1I1XD48"/>
<gene>
    <name evidence="2" type="ORF">SAMN02799615_00183</name>
</gene>
<keyword evidence="1" id="KW-0732">Signal</keyword>
<sequence>MLRFVAPLLIAALALAGCTEWVQRGISPQQRDRELAACKADGFRKVPVAEVVVTNASYYEFSREVCHTQKNRKTGEKYKRCDYTPGYWTPPTESVVDANSDARDAMEDDCMYRRGYIKK</sequence>
<dbReference type="EMBL" id="FONH01000001">
    <property type="protein sequence ID" value="SFE04588.1"/>
    <property type="molecule type" value="Genomic_DNA"/>
</dbReference>
<feature type="chain" id="PRO_5011475477" description="Lipoprotein" evidence="1">
    <location>
        <begin position="17"/>
        <end position="119"/>
    </location>
</feature>
<name>A0A1I1XD48_9GAMM</name>
<dbReference type="PROSITE" id="PS51257">
    <property type="entry name" value="PROKAR_LIPOPROTEIN"/>
    <property type="match status" value="1"/>
</dbReference>
<evidence type="ECO:0000313" key="2">
    <source>
        <dbReference type="EMBL" id="SFE04588.1"/>
    </source>
</evidence>
<proteinExistence type="predicted"/>
<protein>
    <recommendedName>
        <fullName evidence="4">Lipoprotein</fullName>
    </recommendedName>
</protein>
<dbReference type="Proteomes" id="UP000199477">
    <property type="component" value="Unassembled WGS sequence"/>
</dbReference>
<dbReference type="RefSeq" id="WP_026634228.1">
    <property type="nucleotide sequence ID" value="NZ_FONH01000001.1"/>
</dbReference>
<feature type="signal peptide" evidence="1">
    <location>
        <begin position="1"/>
        <end position="16"/>
    </location>
</feature>
<evidence type="ECO:0000313" key="3">
    <source>
        <dbReference type="Proteomes" id="UP000199477"/>
    </source>
</evidence>
<evidence type="ECO:0000256" key="1">
    <source>
        <dbReference type="SAM" id="SignalP"/>
    </source>
</evidence>
<accession>A0A1I1XD48</accession>
<organism evidence="2 3">
    <name type="scientific">Dyella marensis</name>
    <dbReference type="NCBI Taxonomy" id="500610"/>
    <lineage>
        <taxon>Bacteria</taxon>
        <taxon>Pseudomonadati</taxon>
        <taxon>Pseudomonadota</taxon>
        <taxon>Gammaproteobacteria</taxon>
        <taxon>Lysobacterales</taxon>
        <taxon>Rhodanobacteraceae</taxon>
        <taxon>Dyella</taxon>
    </lineage>
</organism>